<evidence type="ECO:0008006" key="4">
    <source>
        <dbReference type="Google" id="ProtNLM"/>
    </source>
</evidence>
<sequence length="56" mass="5877">MATHTQTGRKIGGGSNPEAVTPPSPLEGVGGALRAVFGRQAEDMPSEFRALLDKLR</sequence>
<keyword evidence="3" id="KW-1185">Reference proteome</keyword>
<evidence type="ECO:0000313" key="2">
    <source>
        <dbReference type="EMBL" id="WCT73375.1"/>
    </source>
</evidence>
<protein>
    <recommendedName>
        <fullName evidence="4">Anti-sigma factor NepR domain-containing protein</fullName>
    </recommendedName>
</protein>
<gene>
    <name evidence="2" type="ORF">PQ455_17470</name>
</gene>
<dbReference type="RefSeq" id="WP_273687549.1">
    <property type="nucleotide sequence ID" value="NZ_CP117411.1"/>
</dbReference>
<feature type="region of interest" description="Disordered" evidence="1">
    <location>
        <begin position="1"/>
        <end position="29"/>
    </location>
</feature>
<organism evidence="2 3">
    <name type="scientific">Sphingomonas naphthae</name>
    <dbReference type="NCBI Taxonomy" id="1813468"/>
    <lineage>
        <taxon>Bacteria</taxon>
        <taxon>Pseudomonadati</taxon>
        <taxon>Pseudomonadota</taxon>
        <taxon>Alphaproteobacteria</taxon>
        <taxon>Sphingomonadales</taxon>
        <taxon>Sphingomonadaceae</taxon>
        <taxon>Sphingomonas</taxon>
    </lineage>
</organism>
<reference evidence="2 3" key="1">
    <citation type="submission" date="2023-02" db="EMBL/GenBank/DDBJ databases">
        <title>Genome sequence of Sphingomonas naphthae.</title>
        <authorList>
            <person name="Kim S."/>
            <person name="Heo J."/>
            <person name="Kwon S.-W."/>
        </authorList>
    </citation>
    <scope>NUCLEOTIDE SEQUENCE [LARGE SCALE GENOMIC DNA]</scope>
    <source>
        <strain evidence="2 3">KACC 18716</strain>
    </source>
</reference>
<evidence type="ECO:0000256" key="1">
    <source>
        <dbReference type="SAM" id="MobiDB-lite"/>
    </source>
</evidence>
<accession>A0ABY7TLV6</accession>
<dbReference type="EMBL" id="CP117411">
    <property type="protein sequence ID" value="WCT73375.1"/>
    <property type="molecule type" value="Genomic_DNA"/>
</dbReference>
<name>A0ABY7TLV6_9SPHN</name>
<evidence type="ECO:0000313" key="3">
    <source>
        <dbReference type="Proteomes" id="UP001220395"/>
    </source>
</evidence>
<dbReference type="Proteomes" id="UP001220395">
    <property type="component" value="Chromosome"/>
</dbReference>
<proteinExistence type="predicted"/>